<evidence type="ECO:0000313" key="1">
    <source>
        <dbReference type="EMBL" id="CAD8213859.1"/>
    </source>
</evidence>
<evidence type="ECO:0000313" key="2">
    <source>
        <dbReference type="Proteomes" id="UP000689195"/>
    </source>
</evidence>
<comment type="caution">
    <text evidence="1">The sequence shown here is derived from an EMBL/GenBank/DDBJ whole genome shotgun (WGS) entry which is preliminary data.</text>
</comment>
<accession>A0A8S1YIZ1</accession>
<dbReference type="AlphaFoldDB" id="A0A8S1YIZ1"/>
<organism evidence="1 2">
    <name type="scientific">Paramecium pentaurelia</name>
    <dbReference type="NCBI Taxonomy" id="43138"/>
    <lineage>
        <taxon>Eukaryota</taxon>
        <taxon>Sar</taxon>
        <taxon>Alveolata</taxon>
        <taxon>Ciliophora</taxon>
        <taxon>Intramacronucleata</taxon>
        <taxon>Oligohymenophorea</taxon>
        <taxon>Peniculida</taxon>
        <taxon>Parameciidae</taxon>
        <taxon>Paramecium</taxon>
    </lineage>
</organism>
<sequence>MQQKIPDQTGQNFLKGANIYYSIWNNKQRIFGGPFIWAQARFSRTFNIIDPYHSLSIAFIVVFGPQFQEDGKFLSWIDDTLIKELTKSNTSKIIFEQHQHSLTTLKIDWECQGLNNEPIEAYCGFYQFYITVHYCRTDCQACKNEID</sequence>
<dbReference type="Proteomes" id="UP000689195">
    <property type="component" value="Unassembled WGS sequence"/>
</dbReference>
<dbReference type="EMBL" id="CAJJDO010000188">
    <property type="protein sequence ID" value="CAD8213859.1"/>
    <property type="molecule type" value="Genomic_DNA"/>
</dbReference>
<proteinExistence type="predicted"/>
<gene>
    <name evidence="1" type="ORF">PPENT_87.1.T1880009</name>
</gene>
<protein>
    <submittedName>
        <fullName evidence="1">Uncharacterized protein</fullName>
    </submittedName>
</protein>
<reference evidence="1" key="1">
    <citation type="submission" date="2021-01" db="EMBL/GenBank/DDBJ databases">
        <authorList>
            <consortium name="Genoscope - CEA"/>
            <person name="William W."/>
        </authorList>
    </citation>
    <scope>NUCLEOTIDE SEQUENCE</scope>
</reference>
<keyword evidence="2" id="KW-1185">Reference proteome</keyword>
<name>A0A8S1YIZ1_9CILI</name>